<feature type="compositionally biased region" description="Basic and acidic residues" evidence="9">
    <location>
        <begin position="506"/>
        <end position="524"/>
    </location>
</feature>
<evidence type="ECO:0000256" key="4">
    <source>
        <dbReference type="ARBA" id="ARBA00022729"/>
    </source>
</evidence>
<keyword evidence="2" id="KW-0719">Serine esterase</keyword>
<accession>W9XEC7</accession>
<dbReference type="PANTHER" id="PTHR33938">
    <property type="entry name" value="FERULOYL ESTERASE B-RELATED"/>
    <property type="match status" value="1"/>
</dbReference>
<feature type="region of interest" description="Disordered" evidence="9">
    <location>
        <begin position="499"/>
        <end position="527"/>
    </location>
</feature>
<evidence type="ECO:0000256" key="1">
    <source>
        <dbReference type="ARBA" id="ARBA00006249"/>
    </source>
</evidence>
<dbReference type="STRING" id="1182541.W9XEC7"/>
<evidence type="ECO:0000256" key="6">
    <source>
        <dbReference type="ARBA" id="ARBA00022837"/>
    </source>
</evidence>
<proteinExistence type="inferred from homology"/>
<evidence type="ECO:0000256" key="7">
    <source>
        <dbReference type="ARBA" id="ARBA00023157"/>
    </source>
</evidence>
<organism evidence="10 11">
    <name type="scientific">Capronia coronata CBS 617.96</name>
    <dbReference type="NCBI Taxonomy" id="1182541"/>
    <lineage>
        <taxon>Eukaryota</taxon>
        <taxon>Fungi</taxon>
        <taxon>Dikarya</taxon>
        <taxon>Ascomycota</taxon>
        <taxon>Pezizomycotina</taxon>
        <taxon>Eurotiomycetes</taxon>
        <taxon>Chaetothyriomycetidae</taxon>
        <taxon>Chaetothyriales</taxon>
        <taxon>Herpotrichiellaceae</taxon>
        <taxon>Capronia</taxon>
    </lineage>
</organism>
<reference evidence="10 11" key="1">
    <citation type="submission" date="2013-03" db="EMBL/GenBank/DDBJ databases">
        <title>The Genome Sequence of Capronia coronata CBS 617.96.</title>
        <authorList>
            <consortium name="The Broad Institute Genomics Platform"/>
            <person name="Cuomo C."/>
            <person name="de Hoog S."/>
            <person name="Gorbushina A."/>
            <person name="Walker B."/>
            <person name="Young S.K."/>
            <person name="Zeng Q."/>
            <person name="Gargeya S."/>
            <person name="Fitzgerald M."/>
            <person name="Haas B."/>
            <person name="Abouelleil A."/>
            <person name="Allen A.W."/>
            <person name="Alvarado L."/>
            <person name="Arachchi H.M."/>
            <person name="Berlin A.M."/>
            <person name="Chapman S.B."/>
            <person name="Gainer-Dewar J."/>
            <person name="Goldberg J."/>
            <person name="Griggs A."/>
            <person name="Gujja S."/>
            <person name="Hansen M."/>
            <person name="Howarth C."/>
            <person name="Imamovic A."/>
            <person name="Ireland A."/>
            <person name="Larimer J."/>
            <person name="McCowan C."/>
            <person name="Murphy C."/>
            <person name="Pearson M."/>
            <person name="Poon T.W."/>
            <person name="Priest M."/>
            <person name="Roberts A."/>
            <person name="Saif S."/>
            <person name="Shea T."/>
            <person name="Sisk P."/>
            <person name="Sykes S."/>
            <person name="Wortman J."/>
            <person name="Nusbaum C."/>
            <person name="Birren B."/>
        </authorList>
    </citation>
    <scope>NUCLEOTIDE SEQUENCE [LARGE SCALE GENOMIC DNA]</scope>
    <source>
        <strain evidence="10 11">CBS 617.96</strain>
    </source>
</reference>
<evidence type="ECO:0000256" key="2">
    <source>
        <dbReference type="ARBA" id="ARBA00022487"/>
    </source>
</evidence>
<dbReference type="HOGENOM" id="CLU_014819_3_2_1"/>
<dbReference type="PANTHER" id="PTHR33938:SF8">
    <property type="entry name" value="CARBOXYLIC ESTER HYDROLASE"/>
    <property type="match status" value="1"/>
</dbReference>
<dbReference type="GeneID" id="19163795"/>
<dbReference type="AlphaFoldDB" id="W9XEC7"/>
<sequence length="639" mass="69127">MDIATPQMPFIFASTATNLSAQCLANNLPQPSLFGAEILSVTSSLVSNYTASFPPPDFTNSDPPSYGAATDLSFCNITVAYTHPSQNDTINVNLWLPVSVSESASASATANATTPDDWTAAPAPVPVPLTTPAWNGRFLSLGGGGYVMGPPDIDAHVSLTQGYAISSTDGGHSRTVGSSEPWALVSPGNVNLYLLQDFASVALHDMAVIGKEIVKSFYGVAPSYSYFKGCSTGGRQGLMLAQRYPDDYDGILAAAPAIYFPKLLMSHYWAQVVMNQLGKYPHGCELDAINAALVDECDDLDGVRDGVVAAVDACHFDPFKLVGTSISCTERYADADAHGEPVAHSLNISHAAAHVALSVWRGPVDADSSNTTLWPGLVPGSPLSIFAGTSCFRNGSCTGSPNLLTHEWIRLFMYKDPTLDLADLARLVTHETFVQLFHQSDELYHSFISTSDPDLGLFARRGGKIITWHGLSDEAIMPDQSRLYYDHVVALAAERKNKSRSTKGSVSDDKTTGKDREKSKEKTPTQDLGNVTDYYRLFLAPGVQHCGYGPGALPINVMERLRDWVEYGVAPDVLEGESFPDHTRYPGTDGETVDISGNQFVDDKKKFTRPVCMYPLVARYVGHGDPRRAENFECAESFF</sequence>
<evidence type="ECO:0000256" key="9">
    <source>
        <dbReference type="SAM" id="MobiDB-lite"/>
    </source>
</evidence>
<name>W9XEC7_9EURO</name>
<keyword evidence="7" id="KW-1015">Disulfide bond</keyword>
<dbReference type="InterPro" id="IPR011118">
    <property type="entry name" value="Tannase/feruloyl_esterase"/>
</dbReference>
<dbReference type="Proteomes" id="UP000019484">
    <property type="component" value="Unassembled WGS sequence"/>
</dbReference>
<keyword evidence="4" id="KW-0732">Signal</keyword>
<dbReference type="EC" id="3.1.1.-" evidence="8"/>
<dbReference type="RefSeq" id="XP_007727996.1">
    <property type="nucleotide sequence ID" value="XM_007729806.1"/>
</dbReference>
<dbReference type="eggNOG" id="ENOG502SH94">
    <property type="taxonomic scope" value="Eukaryota"/>
</dbReference>
<dbReference type="GO" id="GO:0046872">
    <property type="term" value="F:metal ion binding"/>
    <property type="evidence" value="ECO:0007669"/>
    <property type="project" value="UniProtKB-KW"/>
</dbReference>
<comment type="caution">
    <text evidence="10">The sequence shown here is derived from an EMBL/GenBank/DDBJ whole genome shotgun (WGS) entry which is preliminary data.</text>
</comment>
<dbReference type="SUPFAM" id="SSF53474">
    <property type="entry name" value="alpha/beta-Hydrolases"/>
    <property type="match status" value="1"/>
</dbReference>
<evidence type="ECO:0000256" key="5">
    <source>
        <dbReference type="ARBA" id="ARBA00022801"/>
    </source>
</evidence>
<evidence type="ECO:0000313" key="11">
    <source>
        <dbReference type="Proteomes" id="UP000019484"/>
    </source>
</evidence>
<keyword evidence="6" id="KW-0106">Calcium</keyword>
<gene>
    <name evidence="10" type="ORF">A1O1_08949</name>
</gene>
<evidence type="ECO:0000313" key="10">
    <source>
        <dbReference type="EMBL" id="EXJ78548.1"/>
    </source>
</evidence>
<dbReference type="InterPro" id="IPR029058">
    <property type="entry name" value="AB_hydrolase_fold"/>
</dbReference>
<keyword evidence="3" id="KW-0479">Metal-binding</keyword>
<evidence type="ECO:0000256" key="8">
    <source>
        <dbReference type="RuleBase" id="RU361238"/>
    </source>
</evidence>
<keyword evidence="5 8" id="KW-0378">Hydrolase</keyword>
<dbReference type="GO" id="GO:0030600">
    <property type="term" value="F:feruloyl esterase activity"/>
    <property type="evidence" value="ECO:0007669"/>
    <property type="project" value="UniProtKB-ARBA"/>
</dbReference>
<dbReference type="OrthoDB" id="3039123at2759"/>
<protein>
    <recommendedName>
        <fullName evidence="8">Carboxylic ester hydrolase</fullName>
        <ecNumber evidence="8">3.1.1.-</ecNumber>
    </recommendedName>
</protein>
<keyword evidence="11" id="KW-1185">Reference proteome</keyword>
<evidence type="ECO:0000256" key="3">
    <source>
        <dbReference type="ARBA" id="ARBA00022723"/>
    </source>
</evidence>
<dbReference type="EMBL" id="AMWN01000011">
    <property type="protein sequence ID" value="EXJ78548.1"/>
    <property type="molecule type" value="Genomic_DNA"/>
</dbReference>
<dbReference type="Pfam" id="PF07519">
    <property type="entry name" value="Tannase"/>
    <property type="match status" value="1"/>
</dbReference>
<comment type="similarity">
    <text evidence="1 8">Belongs to the tannase family.</text>
</comment>